<accession>A0ABD5PCC7</accession>
<dbReference type="InterPro" id="IPR058429">
    <property type="entry name" value="DUF8116"/>
</dbReference>
<feature type="domain" description="DUF8116" evidence="1">
    <location>
        <begin position="1"/>
        <end position="242"/>
    </location>
</feature>
<proteinExistence type="predicted"/>
<dbReference type="Proteomes" id="UP001595921">
    <property type="component" value="Unassembled WGS sequence"/>
</dbReference>
<dbReference type="Pfam" id="PF26426">
    <property type="entry name" value="DUF8116"/>
    <property type="match status" value="1"/>
</dbReference>
<gene>
    <name evidence="2" type="ORF">ACFO0N_11365</name>
</gene>
<evidence type="ECO:0000313" key="3">
    <source>
        <dbReference type="Proteomes" id="UP001595921"/>
    </source>
</evidence>
<sequence>MTVLSLLSLRTPADFADWYRLGAEYVHDVAEEMAFDLGTFPEAYPETVAALRTGDDLDPRAARSVAADFLADATYTEPYCEWMPLWYELGLLPFGRIAERKLRSAAGTVARRTGVEPVSAPRFSRPRDVYVGGCPASRFVGDLGFAERFVVADALLHLEWFVHVARESGVEVPPDLVARTREETLSHYLADGDLSPQVRRFQRALFADDAWVRGVDDAYGLDSALFGVWEGILRRERERLATDA</sequence>
<name>A0ABD5PCC7_9EURY</name>
<comment type="caution">
    <text evidence="2">The sequence shown here is derived from an EMBL/GenBank/DDBJ whole genome shotgun (WGS) entry which is preliminary data.</text>
</comment>
<keyword evidence="3" id="KW-1185">Reference proteome</keyword>
<dbReference type="EMBL" id="JBHSDS010000006">
    <property type="protein sequence ID" value="MFC4358539.1"/>
    <property type="molecule type" value="Genomic_DNA"/>
</dbReference>
<dbReference type="RefSeq" id="WP_267623705.1">
    <property type="nucleotide sequence ID" value="NZ_JAODIW010000008.1"/>
</dbReference>
<reference evidence="2 3" key="1">
    <citation type="journal article" date="2019" name="Int. J. Syst. Evol. Microbiol.">
        <title>The Global Catalogue of Microorganisms (GCM) 10K type strain sequencing project: providing services to taxonomists for standard genome sequencing and annotation.</title>
        <authorList>
            <consortium name="The Broad Institute Genomics Platform"/>
            <consortium name="The Broad Institute Genome Sequencing Center for Infectious Disease"/>
            <person name="Wu L."/>
            <person name="Ma J."/>
        </authorList>
    </citation>
    <scope>NUCLEOTIDE SEQUENCE [LARGE SCALE GENOMIC DNA]</scope>
    <source>
        <strain evidence="2 3">CGMCC 1.12553</strain>
    </source>
</reference>
<evidence type="ECO:0000313" key="2">
    <source>
        <dbReference type="EMBL" id="MFC4358539.1"/>
    </source>
</evidence>
<dbReference type="AlphaFoldDB" id="A0ABD5PCC7"/>
<organism evidence="2 3">
    <name type="scientific">Halobium salinum</name>
    <dbReference type="NCBI Taxonomy" id="1364940"/>
    <lineage>
        <taxon>Archaea</taxon>
        <taxon>Methanobacteriati</taxon>
        <taxon>Methanobacteriota</taxon>
        <taxon>Stenosarchaea group</taxon>
        <taxon>Halobacteria</taxon>
        <taxon>Halobacteriales</taxon>
        <taxon>Haloferacaceae</taxon>
        <taxon>Halobium</taxon>
    </lineage>
</organism>
<protein>
    <recommendedName>
        <fullName evidence="1">DUF8116 domain-containing protein</fullName>
    </recommendedName>
</protein>
<evidence type="ECO:0000259" key="1">
    <source>
        <dbReference type="Pfam" id="PF26426"/>
    </source>
</evidence>